<evidence type="ECO:0000313" key="2">
    <source>
        <dbReference type="Proteomes" id="UP001497700"/>
    </source>
</evidence>
<evidence type="ECO:0000313" key="1">
    <source>
        <dbReference type="EMBL" id="KAI4862380.1"/>
    </source>
</evidence>
<proteinExistence type="predicted"/>
<reference evidence="1 2" key="1">
    <citation type="journal article" date="2022" name="New Phytol.">
        <title>Ecological generalism drives hyperdiversity of secondary metabolite gene clusters in xylarialean endophytes.</title>
        <authorList>
            <person name="Franco M.E.E."/>
            <person name="Wisecaver J.H."/>
            <person name="Arnold A.E."/>
            <person name="Ju Y.M."/>
            <person name="Slot J.C."/>
            <person name="Ahrendt S."/>
            <person name="Moore L.P."/>
            <person name="Eastman K.E."/>
            <person name="Scott K."/>
            <person name="Konkel Z."/>
            <person name="Mondo S.J."/>
            <person name="Kuo A."/>
            <person name="Hayes R.D."/>
            <person name="Haridas S."/>
            <person name="Andreopoulos B."/>
            <person name="Riley R."/>
            <person name="LaButti K."/>
            <person name="Pangilinan J."/>
            <person name="Lipzen A."/>
            <person name="Amirebrahimi M."/>
            <person name="Yan J."/>
            <person name="Adam C."/>
            <person name="Keymanesh K."/>
            <person name="Ng V."/>
            <person name="Louie K."/>
            <person name="Northen T."/>
            <person name="Drula E."/>
            <person name="Henrissat B."/>
            <person name="Hsieh H.M."/>
            <person name="Youens-Clark K."/>
            <person name="Lutzoni F."/>
            <person name="Miadlikowska J."/>
            <person name="Eastwood D.C."/>
            <person name="Hamelin R.C."/>
            <person name="Grigoriev I.V."/>
            <person name="U'Ren J.M."/>
        </authorList>
    </citation>
    <scope>NUCLEOTIDE SEQUENCE [LARGE SCALE GENOMIC DNA]</scope>
    <source>
        <strain evidence="1 2">CBS 119005</strain>
    </source>
</reference>
<dbReference type="Proteomes" id="UP001497700">
    <property type="component" value="Unassembled WGS sequence"/>
</dbReference>
<comment type="caution">
    <text evidence="1">The sequence shown here is derived from an EMBL/GenBank/DDBJ whole genome shotgun (WGS) entry which is preliminary data.</text>
</comment>
<keyword evidence="2" id="KW-1185">Reference proteome</keyword>
<gene>
    <name evidence="1" type="ORF">F4820DRAFT_25097</name>
</gene>
<name>A0ACB9YTP9_9PEZI</name>
<dbReference type="EMBL" id="MU393527">
    <property type="protein sequence ID" value="KAI4862380.1"/>
    <property type="molecule type" value="Genomic_DNA"/>
</dbReference>
<accession>A0ACB9YTP9</accession>
<organism evidence="1 2">
    <name type="scientific">Hypoxylon rubiginosum</name>
    <dbReference type="NCBI Taxonomy" id="110542"/>
    <lineage>
        <taxon>Eukaryota</taxon>
        <taxon>Fungi</taxon>
        <taxon>Dikarya</taxon>
        <taxon>Ascomycota</taxon>
        <taxon>Pezizomycotina</taxon>
        <taxon>Sordariomycetes</taxon>
        <taxon>Xylariomycetidae</taxon>
        <taxon>Xylariales</taxon>
        <taxon>Hypoxylaceae</taxon>
        <taxon>Hypoxylon</taxon>
    </lineage>
</organism>
<sequence length="318" mass="34854">MAGPNLKKRNHQDVASRPKSHQRPNKKQKKALRYHSDSDEEATNPEFRPVDLLDSDDEDLDNIVVDDIPSGSDSDASNSDSELDNDGAQTSKAIAKRQKTPAKKFAKDVPSDKSPGEELDEEEGDSEEDGTDADSDDDPSTSQSKKSKSKRNDPDAFATSMSKILSTKLSSTRRADPVLSRSAEAHQAAKDAVDHALESKARKHLREQKRLAQEKGRVRDVLRGAVDAATGEAETTTQAVQQAEKRLRRVAHRGVVVLFRAVREAQERAAEAERDARKDGVVGVQRRQEKVNEMSRQGFLDLIAGGGGKLKQGALEEA</sequence>
<protein>
    <submittedName>
        <fullName evidence="1">Rrp15p-domain-containing protein</fullName>
    </submittedName>
</protein>